<proteinExistence type="predicted"/>
<gene>
    <name evidence="2" type="ORF">EXIGUO9Y_180007</name>
</gene>
<evidence type="ECO:0000256" key="1">
    <source>
        <dbReference type="SAM" id="Phobius"/>
    </source>
</evidence>
<feature type="transmembrane region" description="Helical" evidence="1">
    <location>
        <begin position="71"/>
        <end position="91"/>
    </location>
</feature>
<accession>A0A653I6H2</accession>
<sequence>MFDILSSLLFTSVVISALILSYKLEKDWTTPIFLVLIWIFIFIVGDVWYSFYSKNYGPGESVRFYLSENQLGTAANIWMIATIMMLLGYYINNKQ</sequence>
<reference evidence="2 3" key="1">
    <citation type="submission" date="2019-10" db="EMBL/GenBank/DDBJ databases">
        <authorList>
            <person name="Karimi E."/>
        </authorList>
    </citation>
    <scope>NUCLEOTIDE SEQUENCE [LARGE SCALE GENOMIC DNA]</scope>
    <source>
        <strain evidence="2">Exiguobacterium sp. 9Y</strain>
    </source>
</reference>
<feature type="transmembrane region" description="Helical" evidence="1">
    <location>
        <begin position="6"/>
        <end position="24"/>
    </location>
</feature>
<feature type="transmembrane region" description="Helical" evidence="1">
    <location>
        <begin position="31"/>
        <end position="51"/>
    </location>
</feature>
<organism evidence="2 3">
    <name type="scientific">Exiguobacterium oxidotolerans</name>
    <dbReference type="NCBI Taxonomy" id="223958"/>
    <lineage>
        <taxon>Bacteria</taxon>
        <taxon>Bacillati</taxon>
        <taxon>Bacillota</taxon>
        <taxon>Bacilli</taxon>
        <taxon>Bacillales</taxon>
        <taxon>Bacillales Family XII. Incertae Sedis</taxon>
        <taxon>Exiguobacterium</taxon>
    </lineage>
</organism>
<evidence type="ECO:0000313" key="3">
    <source>
        <dbReference type="Proteomes" id="UP000439752"/>
    </source>
</evidence>
<keyword evidence="1" id="KW-0472">Membrane</keyword>
<keyword evidence="1" id="KW-1133">Transmembrane helix</keyword>
<keyword evidence="1" id="KW-0812">Transmembrane</keyword>
<keyword evidence="3" id="KW-1185">Reference proteome</keyword>
<dbReference type="EMBL" id="CABWKQ010000010">
    <property type="protein sequence ID" value="VWX34446.1"/>
    <property type="molecule type" value="Genomic_DNA"/>
</dbReference>
<dbReference type="Proteomes" id="UP000439752">
    <property type="component" value="Unassembled WGS sequence"/>
</dbReference>
<dbReference type="RefSeq" id="WP_159172965.1">
    <property type="nucleotide sequence ID" value="NZ_LR732310.1"/>
</dbReference>
<evidence type="ECO:0000313" key="2">
    <source>
        <dbReference type="EMBL" id="VWX34446.1"/>
    </source>
</evidence>
<name>A0A653I6H2_9BACL</name>
<dbReference type="AlphaFoldDB" id="A0A653I6H2"/>
<protein>
    <submittedName>
        <fullName evidence="2">Uncharacterized protein</fullName>
    </submittedName>
</protein>